<dbReference type="Gene3D" id="2.60.40.420">
    <property type="entry name" value="Cupredoxins - blue copper proteins"/>
    <property type="match status" value="2"/>
</dbReference>
<dbReference type="PANTHER" id="PTHR11709">
    <property type="entry name" value="MULTI-COPPER OXIDASE"/>
    <property type="match status" value="1"/>
</dbReference>
<name>A0A7D9KYF6_PARCT</name>
<evidence type="ECO:0000313" key="4">
    <source>
        <dbReference type="EMBL" id="CAB4022992.1"/>
    </source>
</evidence>
<reference evidence="4" key="1">
    <citation type="submission" date="2020-04" db="EMBL/GenBank/DDBJ databases">
        <authorList>
            <person name="Alioto T."/>
            <person name="Alioto T."/>
            <person name="Gomez Garrido J."/>
        </authorList>
    </citation>
    <scope>NUCLEOTIDE SEQUENCE</scope>
    <source>
        <strain evidence="4">A484AB</strain>
    </source>
</reference>
<evidence type="ECO:0000256" key="2">
    <source>
        <dbReference type="ARBA" id="ARBA00023002"/>
    </source>
</evidence>
<evidence type="ECO:0000256" key="3">
    <source>
        <dbReference type="ARBA" id="ARBA00023008"/>
    </source>
</evidence>
<evidence type="ECO:0000313" key="5">
    <source>
        <dbReference type="Proteomes" id="UP001152795"/>
    </source>
</evidence>
<evidence type="ECO:0000256" key="1">
    <source>
        <dbReference type="ARBA" id="ARBA00022723"/>
    </source>
</evidence>
<dbReference type="Proteomes" id="UP001152795">
    <property type="component" value="Unassembled WGS sequence"/>
</dbReference>
<protein>
    <submittedName>
        <fullName evidence="4">Laccase-2-like, partial</fullName>
    </submittedName>
</protein>
<keyword evidence="3" id="KW-0186">Copper</keyword>
<dbReference type="PANTHER" id="PTHR11709:SF394">
    <property type="entry name" value="FI03373P-RELATED"/>
    <property type="match status" value="1"/>
</dbReference>
<keyword evidence="1" id="KW-0479">Metal-binding</keyword>
<dbReference type="InterPro" id="IPR008972">
    <property type="entry name" value="Cupredoxin"/>
</dbReference>
<keyword evidence="2" id="KW-0560">Oxidoreductase</keyword>
<comment type="caution">
    <text evidence="4">The sequence shown here is derived from an EMBL/GenBank/DDBJ whole genome shotgun (WGS) entry which is preliminary data.</text>
</comment>
<gene>
    <name evidence="4" type="ORF">PACLA_8A040466</name>
</gene>
<dbReference type="GO" id="GO:0005886">
    <property type="term" value="C:plasma membrane"/>
    <property type="evidence" value="ECO:0007669"/>
    <property type="project" value="TreeGrafter"/>
</dbReference>
<accession>A0A7D9KYF6</accession>
<dbReference type="GO" id="GO:0016491">
    <property type="term" value="F:oxidoreductase activity"/>
    <property type="evidence" value="ECO:0007669"/>
    <property type="project" value="UniProtKB-KW"/>
</dbReference>
<dbReference type="InterPro" id="IPR045087">
    <property type="entry name" value="Cu-oxidase_fam"/>
</dbReference>
<sequence>MNFIKCNLQEPSFIADTNWRRTRFRVIGAMEETVIPISVDYHKMKVIPTDGYLTEPCDVDYLHLHAGERYDFILWQRSDIERSESVFPIRIEAIAVYCKNHYQPERVGIAYLKHSQYASQSQFKNGRCFESCISLNCLRFKFPNTPFAVKSNTRAEGECPYSTIENCNTPCPHSVNITHGDNSKTVKFVLSSVWGGPRKPMDDIITKLLTHPIQMHGHSFWVTIIAYLTYSNGPRNKMTMMRNKMTM</sequence>
<dbReference type="InterPro" id="IPR001117">
    <property type="entry name" value="Cu-oxidase_2nd"/>
</dbReference>
<dbReference type="EMBL" id="CACRXK020012258">
    <property type="protein sequence ID" value="CAB4022992.1"/>
    <property type="molecule type" value="Genomic_DNA"/>
</dbReference>
<dbReference type="OrthoDB" id="2121828at2759"/>
<dbReference type="GO" id="GO:0006826">
    <property type="term" value="P:iron ion transport"/>
    <property type="evidence" value="ECO:0007669"/>
    <property type="project" value="TreeGrafter"/>
</dbReference>
<dbReference type="AlphaFoldDB" id="A0A7D9KYF6"/>
<keyword evidence="5" id="KW-1185">Reference proteome</keyword>
<dbReference type="SUPFAM" id="SSF49503">
    <property type="entry name" value="Cupredoxins"/>
    <property type="match status" value="1"/>
</dbReference>
<organism evidence="4 5">
    <name type="scientific">Paramuricea clavata</name>
    <name type="common">Red gorgonian</name>
    <name type="synonym">Violescent sea-whip</name>
    <dbReference type="NCBI Taxonomy" id="317549"/>
    <lineage>
        <taxon>Eukaryota</taxon>
        <taxon>Metazoa</taxon>
        <taxon>Cnidaria</taxon>
        <taxon>Anthozoa</taxon>
        <taxon>Octocorallia</taxon>
        <taxon>Malacalcyonacea</taxon>
        <taxon>Plexauridae</taxon>
        <taxon>Paramuricea</taxon>
    </lineage>
</organism>
<proteinExistence type="predicted"/>
<dbReference type="GO" id="GO:0046872">
    <property type="term" value="F:metal ion binding"/>
    <property type="evidence" value="ECO:0007669"/>
    <property type="project" value="UniProtKB-KW"/>
</dbReference>
<dbReference type="Pfam" id="PF00394">
    <property type="entry name" value="Cu-oxidase"/>
    <property type="match status" value="1"/>
</dbReference>